<name>A0ABC8ALG1_9NOCA</name>
<evidence type="ECO:0000256" key="1">
    <source>
        <dbReference type="SAM" id="MobiDB-lite"/>
    </source>
</evidence>
<dbReference type="RefSeq" id="WP_071343437.1">
    <property type="nucleotide sequence ID" value="NZ_CP017839.1"/>
</dbReference>
<protein>
    <submittedName>
        <fullName evidence="2">Uncharacterized protein</fullName>
    </submittedName>
</protein>
<accession>A0ABC8ALG1</accession>
<proteinExistence type="predicted"/>
<reference evidence="2 3" key="1">
    <citation type="submission" date="2016-10" db="EMBL/GenBank/DDBJ databases">
        <title>Genome sequence of Nocardia seriolae strain EM150506, isolated from Anguila japonica.</title>
        <authorList>
            <person name="Han H.-J."/>
        </authorList>
    </citation>
    <scope>NUCLEOTIDE SEQUENCE [LARGE SCALE GENOMIC DNA]</scope>
    <source>
        <strain evidence="2 3">EM150506</strain>
    </source>
</reference>
<evidence type="ECO:0000313" key="3">
    <source>
        <dbReference type="Proteomes" id="UP000180166"/>
    </source>
</evidence>
<evidence type="ECO:0000313" key="2">
    <source>
        <dbReference type="EMBL" id="APA94876.1"/>
    </source>
</evidence>
<dbReference type="KEGG" id="nsr:NS506_00797"/>
<dbReference type="EMBL" id="CP017839">
    <property type="protein sequence ID" value="APA94876.1"/>
    <property type="molecule type" value="Genomic_DNA"/>
</dbReference>
<dbReference type="AlphaFoldDB" id="A0ABC8ALG1"/>
<dbReference type="Proteomes" id="UP000180166">
    <property type="component" value="Chromosome"/>
</dbReference>
<sequence>MDPTAVGSGTAKIVASDDGSSTSGNAAVTSVPVTAVPAGSLGTGSAAKIPIIGGLLSSLLGLVGLA</sequence>
<gene>
    <name evidence="2" type="ORF">NS506_00797</name>
</gene>
<organism evidence="2 3">
    <name type="scientific">Nocardia seriolae</name>
    <dbReference type="NCBI Taxonomy" id="37332"/>
    <lineage>
        <taxon>Bacteria</taxon>
        <taxon>Bacillati</taxon>
        <taxon>Actinomycetota</taxon>
        <taxon>Actinomycetes</taxon>
        <taxon>Mycobacteriales</taxon>
        <taxon>Nocardiaceae</taxon>
        <taxon>Nocardia</taxon>
    </lineage>
</organism>
<feature type="region of interest" description="Disordered" evidence="1">
    <location>
        <begin position="1"/>
        <end position="26"/>
    </location>
</feature>